<dbReference type="GO" id="GO:0015074">
    <property type="term" value="P:DNA integration"/>
    <property type="evidence" value="ECO:0007669"/>
    <property type="project" value="UniProtKB-KW"/>
</dbReference>
<dbReference type="Gene3D" id="1.10.150.130">
    <property type="match status" value="1"/>
</dbReference>
<dbReference type="InterPro" id="IPR010998">
    <property type="entry name" value="Integrase_recombinase_N"/>
</dbReference>
<evidence type="ECO:0000256" key="1">
    <source>
        <dbReference type="ARBA" id="ARBA00022908"/>
    </source>
</evidence>
<evidence type="ECO:0000259" key="5">
    <source>
        <dbReference type="PROSITE" id="PS51898"/>
    </source>
</evidence>
<name>A0A8A4TP51_SULCO</name>
<keyword evidence="1" id="KW-0229">DNA integration</keyword>
<evidence type="ECO:0000313" key="7">
    <source>
        <dbReference type="EMBL" id="QTD50738.1"/>
    </source>
</evidence>
<dbReference type="Pfam" id="PF00589">
    <property type="entry name" value="Phage_integrase"/>
    <property type="match status" value="1"/>
</dbReference>
<dbReference type="InterPro" id="IPR011010">
    <property type="entry name" value="DNA_brk_join_enz"/>
</dbReference>
<dbReference type="Gene3D" id="1.10.443.10">
    <property type="entry name" value="Intergrase catalytic core"/>
    <property type="match status" value="1"/>
</dbReference>
<evidence type="ECO:0000256" key="2">
    <source>
        <dbReference type="ARBA" id="ARBA00023125"/>
    </source>
</evidence>
<organism evidence="7 8">
    <name type="scientific">Sulfidibacter corallicola</name>
    <dbReference type="NCBI Taxonomy" id="2818388"/>
    <lineage>
        <taxon>Bacteria</taxon>
        <taxon>Pseudomonadati</taxon>
        <taxon>Acidobacteriota</taxon>
        <taxon>Holophagae</taxon>
        <taxon>Acanthopleuribacterales</taxon>
        <taxon>Acanthopleuribacteraceae</taxon>
        <taxon>Sulfidibacter</taxon>
    </lineage>
</organism>
<keyword evidence="8" id="KW-1185">Reference proteome</keyword>
<keyword evidence="2 4" id="KW-0238">DNA-binding</keyword>
<reference evidence="7" key="1">
    <citation type="submission" date="2021-03" db="EMBL/GenBank/DDBJ databases">
        <title>Acanthopleuribacteraceae sp. M133.</title>
        <authorList>
            <person name="Wang G."/>
        </authorList>
    </citation>
    <scope>NUCLEOTIDE SEQUENCE</scope>
    <source>
        <strain evidence="7">M133</strain>
    </source>
</reference>
<dbReference type="EMBL" id="CP071793">
    <property type="protein sequence ID" value="QTD50738.1"/>
    <property type="molecule type" value="Genomic_DNA"/>
</dbReference>
<keyword evidence="3" id="KW-0233">DNA recombination</keyword>
<sequence>MPSQRPTQIQLDALLESFLSTKRSPETIRAYRREVVGFLDRIKASQDLLPLSSQGRSILDFPFSVLCDTVSAYVAASKKTDPATGRLTNPRSVNRRLYALSSFFQFLQKAHGLSRNPVEVLDPAPMPRKSSTKSPSADQISILLTFLSGYRTQGWRELRNTTLLCCCFLLALRRSEAVNLRWSNIDFHSKTLRLTQKGGTEKHLPIPPILHSLLIDLKVATHLRLNRSGLKEGSHSVPEPVFISLRQPAGRPLSASSAYGIVQTITKKALPGSCFSPHAFRKAFVELALTRGNDLVSIANATGHSTIEMVKYYDTRDYLKHNAIHDVGEIVEW</sequence>
<dbReference type="GO" id="GO:0006310">
    <property type="term" value="P:DNA recombination"/>
    <property type="evidence" value="ECO:0007669"/>
    <property type="project" value="UniProtKB-KW"/>
</dbReference>
<dbReference type="InterPro" id="IPR044068">
    <property type="entry name" value="CB"/>
</dbReference>
<gene>
    <name evidence="7" type="ORF">J3U87_34565</name>
</gene>
<dbReference type="AlphaFoldDB" id="A0A8A4TP51"/>
<evidence type="ECO:0000256" key="3">
    <source>
        <dbReference type="ARBA" id="ARBA00023172"/>
    </source>
</evidence>
<feature type="domain" description="Tyr recombinase" evidence="5">
    <location>
        <begin position="130"/>
        <end position="332"/>
    </location>
</feature>
<proteinExistence type="predicted"/>
<dbReference type="PROSITE" id="PS51900">
    <property type="entry name" value="CB"/>
    <property type="match status" value="1"/>
</dbReference>
<dbReference type="SUPFAM" id="SSF56349">
    <property type="entry name" value="DNA breaking-rejoining enzymes"/>
    <property type="match status" value="1"/>
</dbReference>
<dbReference type="Proteomes" id="UP000663929">
    <property type="component" value="Chromosome"/>
</dbReference>
<evidence type="ECO:0000313" key="8">
    <source>
        <dbReference type="Proteomes" id="UP000663929"/>
    </source>
</evidence>
<dbReference type="GO" id="GO:0003677">
    <property type="term" value="F:DNA binding"/>
    <property type="evidence" value="ECO:0007669"/>
    <property type="project" value="UniProtKB-UniRule"/>
</dbReference>
<dbReference type="InterPro" id="IPR013762">
    <property type="entry name" value="Integrase-like_cat_sf"/>
</dbReference>
<protein>
    <submittedName>
        <fullName evidence="7">Tyrosine-type recombinase/integrase</fullName>
    </submittedName>
</protein>
<dbReference type="KEGG" id="scor:J3U87_34565"/>
<dbReference type="InterPro" id="IPR002104">
    <property type="entry name" value="Integrase_catalytic"/>
</dbReference>
<evidence type="ECO:0000256" key="4">
    <source>
        <dbReference type="PROSITE-ProRule" id="PRU01248"/>
    </source>
</evidence>
<accession>A0A8A4TP51</accession>
<dbReference type="PANTHER" id="PTHR30349">
    <property type="entry name" value="PHAGE INTEGRASE-RELATED"/>
    <property type="match status" value="1"/>
</dbReference>
<feature type="domain" description="Core-binding (CB)" evidence="6">
    <location>
        <begin position="9"/>
        <end position="108"/>
    </location>
</feature>
<dbReference type="CDD" id="cd00397">
    <property type="entry name" value="DNA_BRE_C"/>
    <property type="match status" value="1"/>
</dbReference>
<dbReference type="PROSITE" id="PS51898">
    <property type="entry name" value="TYR_RECOMBINASE"/>
    <property type="match status" value="1"/>
</dbReference>
<evidence type="ECO:0000259" key="6">
    <source>
        <dbReference type="PROSITE" id="PS51900"/>
    </source>
</evidence>
<dbReference type="InterPro" id="IPR050090">
    <property type="entry name" value="Tyrosine_recombinase_XerCD"/>
</dbReference>